<evidence type="ECO:0000313" key="3">
    <source>
        <dbReference type="Proteomes" id="UP000054383"/>
    </source>
</evidence>
<dbReference type="EMBL" id="CVMT01000001">
    <property type="protein sequence ID" value="CRG84036.1"/>
    <property type="molecule type" value="Genomic_DNA"/>
</dbReference>
<proteinExistence type="predicted"/>
<evidence type="ECO:0000313" key="2">
    <source>
        <dbReference type="EMBL" id="CRG84036.1"/>
    </source>
</evidence>
<dbReference type="AlphaFoldDB" id="A0A0U1LLZ2"/>
<keyword evidence="3" id="KW-1185">Reference proteome</keyword>
<evidence type="ECO:0000256" key="1">
    <source>
        <dbReference type="SAM" id="SignalP"/>
    </source>
</evidence>
<name>A0A0U1LLZ2_TALIS</name>
<sequence>MHGVTFQFFCMMLFAVLVAASPFPVLKNSAAGLHKRVNSSFPDHYRYVDQGNLHCLSENDNNTPGNAEQFTTLDGAETLAKGTCAFWVKSGFKIFNSTQSYMPFSADPPIVDASDPLFSRLVVTVGHAATQRCGKDSTVDFTVDGMQETCVTRLYSIINGCDLKQNNNNLWKQGGMFYRDCTTWTLSKLNVGTQEQ</sequence>
<keyword evidence="1" id="KW-0732">Signal</keyword>
<feature type="chain" id="PRO_5017984106" description="Ecp2 effector protein domain-containing protein" evidence="1">
    <location>
        <begin position="21"/>
        <end position="196"/>
    </location>
</feature>
<organism evidence="2 3">
    <name type="scientific">Talaromyces islandicus</name>
    <name type="common">Penicillium islandicum</name>
    <dbReference type="NCBI Taxonomy" id="28573"/>
    <lineage>
        <taxon>Eukaryota</taxon>
        <taxon>Fungi</taxon>
        <taxon>Dikarya</taxon>
        <taxon>Ascomycota</taxon>
        <taxon>Pezizomycotina</taxon>
        <taxon>Eurotiomycetes</taxon>
        <taxon>Eurotiomycetidae</taxon>
        <taxon>Eurotiales</taxon>
        <taxon>Trichocomaceae</taxon>
        <taxon>Talaromyces</taxon>
        <taxon>Talaromyces sect. Islandici</taxon>
    </lineage>
</organism>
<protein>
    <recommendedName>
        <fullName evidence="4">Ecp2 effector protein domain-containing protein</fullName>
    </recommendedName>
</protein>
<dbReference type="Proteomes" id="UP000054383">
    <property type="component" value="Unassembled WGS sequence"/>
</dbReference>
<accession>A0A0U1LLZ2</accession>
<dbReference type="OrthoDB" id="3504448at2759"/>
<evidence type="ECO:0008006" key="4">
    <source>
        <dbReference type="Google" id="ProtNLM"/>
    </source>
</evidence>
<gene>
    <name evidence="2" type="ORF">PISL3812_01379</name>
</gene>
<reference evidence="2 3" key="1">
    <citation type="submission" date="2015-04" db="EMBL/GenBank/DDBJ databases">
        <authorList>
            <person name="Syromyatnikov M.Y."/>
            <person name="Popov V.N."/>
        </authorList>
    </citation>
    <scope>NUCLEOTIDE SEQUENCE [LARGE SCALE GENOMIC DNA]</scope>
    <source>
        <strain evidence="2">WF-38-12</strain>
    </source>
</reference>
<feature type="signal peptide" evidence="1">
    <location>
        <begin position="1"/>
        <end position="20"/>
    </location>
</feature>